<dbReference type="AlphaFoldDB" id="A0A4U5NFI4"/>
<evidence type="ECO:0000256" key="2">
    <source>
        <dbReference type="ARBA" id="ARBA00008969"/>
    </source>
</evidence>
<dbReference type="EMBL" id="AZBU02000004">
    <property type="protein sequence ID" value="TKR81291.1"/>
    <property type="molecule type" value="Genomic_DNA"/>
</dbReference>
<comment type="similarity">
    <text evidence="2">Belongs to the mitoguardin family.</text>
</comment>
<dbReference type="OrthoDB" id="8880065at2759"/>
<evidence type="ECO:0000313" key="8">
    <source>
        <dbReference type="EMBL" id="TKR81291.1"/>
    </source>
</evidence>
<evidence type="ECO:0008006" key="9">
    <source>
        <dbReference type="Google" id="ProtNLM"/>
    </source>
</evidence>
<dbReference type="InterPro" id="IPR019392">
    <property type="entry name" value="Miga"/>
</dbReference>
<reference evidence="8" key="3">
    <citation type="journal article" date="2019" name="G3 (Bethesda)">
        <title>Hybrid Assembly of the Genome of the Entomopathogenic Nematode Steinernema carpocapsae Identifies the X-Chromosome.</title>
        <authorList>
            <person name="Serra L."/>
            <person name="Macchietto M."/>
            <person name="Macias-Munoz A."/>
            <person name="McGill C.J."/>
            <person name="Rodriguez I.M."/>
            <person name="Rodriguez B."/>
            <person name="Murad R."/>
            <person name="Mortazavi A."/>
        </authorList>
    </citation>
    <scope>NUCLEOTIDE SEQUENCE</scope>
    <source>
        <strain evidence="8">ALL</strain>
    </source>
</reference>
<accession>A0A4U5NFI4</accession>
<reference evidence="8" key="2">
    <citation type="journal article" date="2015" name="Genome Biol.">
        <title>Comparative genomics of Steinernema reveals deeply conserved gene regulatory networks.</title>
        <authorList>
            <person name="Dillman A.R."/>
            <person name="Macchietto M."/>
            <person name="Porter C.F."/>
            <person name="Rogers A."/>
            <person name="Williams B."/>
            <person name="Antoshechkin I."/>
            <person name="Lee M.M."/>
            <person name="Goodwin Z."/>
            <person name="Lu X."/>
            <person name="Lewis E.E."/>
            <person name="Goodrich-Blair H."/>
            <person name="Stock S.P."/>
            <person name="Adams B.J."/>
            <person name="Sternberg P.W."/>
            <person name="Mortazavi A."/>
        </authorList>
    </citation>
    <scope>NUCLEOTIDE SEQUENCE [LARGE SCALE GENOMIC DNA]</scope>
    <source>
        <strain evidence="8">ALL</strain>
    </source>
</reference>
<dbReference type="PANTHER" id="PTHR21508">
    <property type="entry name" value="MITOGUARDIN"/>
    <property type="match status" value="1"/>
</dbReference>
<proteinExistence type="inferred from homology"/>
<dbReference type="GO" id="GO:0005741">
    <property type="term" value="C:mitochondrial outer membrane"/>
    <property type="evidence" value="ECO:0007669"/>
    <property type="project" value="UniProtKB-SubCell"/>
</dbReference>
<evidence type="ECO:0000256" key="1">
    <source>
        <dbReference type="ARBA" id="ARBA00004294"/>
    </source>
</evidence>
<keyword evidence="6" id="KW-0496">Mitochondrion</keyword>
<dbReference type="STRING" id="34508.A0A4U5NFI4"/>
<protein>
    <recommendedName>
        <fullName evidence="9">Mitoguardin</fullName>
    </recommendedName>
</protein>
<reference evidence="8" key="1">
    <citation type="submission" date="2013-11" db="EMBL/GenBank/DDBJ databases">
        <authorList>
            <person name="Sternberg P."/>
            <person name="Dillman A."/>
            <person name="Macchietto M."/>
        </authorList>
    </citation>
    <scope>NUCLEOTIDE SEQUENCE</scope>
    <source>
        <strain evidence="8">ALL</strain>
    </source>
</reference>
<keyword evidence="5" id="KW-1133">Transmembrane helix</keyword>
<keyword evidence="3" id="KW-0812">Transmembrane</keyword>
<evidence type="ECO:0000256" key="7">
    <source>
        <dbReference type="ARBA" id="ARBA00023136"/>
    </source>
</evidence>
<evidence type="ECO:0000256" key="3">
    <source>
        <dbReference type="ARBA" id="ARBA00022692"/>
    </source>
</evidence>
<dbReference type="Pfam" id="PF10265">
    <property type="entry name" value="Miga"/>
    <property type="match status" value="1"/>
</dbReference>
<comment type="subcellular location">
    <subcellularLocation>
        <location evidence="1">Mitochondrion outer membrane</location>
    </subcellularLocation>
</comment>
<evidence type="ECO:0000256" key="4">
    <source>
        <dbReference type="ARBA" id="ARBA00022787"/>
    </source>
</evidence>
<sequence>MLASVITRLRIIETDINRLVTEGGYDRGKKFICGISQPQMPLRLRCGTVFSSRRTGSLSLLSEDSFHSCFDDFSSCLDDPSVRETLTFDRSSLAFYQEGLEEAANGNVDFRKSRAEFCGCDSDVDFAAKLWCLRRAFANIVADEHRRLWLTNAGRQIMADLLRHDGRETREFYSAYDDIIEFVNNEVNHEKMWEELSARKVADLGMWDVLLDFVLLDAFDDITHPPATIIALLSNKFLTRKMKESSLSTVLWTTISAKRRRLLYADGFINHFYNLTLIMTPSLALAFFGGSSDAYRELCQFFKEQVCSFVVEIFNLQNIRYTSLEELTEDLHSSLASRIETLQTRLSNELLPT</sequence>
<evidence type="ECO:0000256" key="5">
    <source>
        <dbReference type="ARBA" id="ARBA00022989"/>
    </source>
</evidence>
<dbReference type="GO" id="GO:0008053">
    <property type="term" value="P:mitochondrial fusion"/>
    <property type="evidence" value="ECO:0007669"/>
    <property type="project" value="InterPro"/>
</dbReference>
<organism evidence="8">
    <name type="scientific">Steinernema carpocapsae</name>
    <name type="common">Entomopathogenic nematode</name>
    <dbReference type="NCBI Taxonomy" id="34508"/>
    <lineage>
        <taxon>Eukaryota</taxon>
        <taxon>Metazoa</taxon>
        <taxon>Ecdysozoa</taxon>
        <taxon>Nematoda</taxon>
        <taxon>Chromadorea</taxon>
        <taxon>Rhabditida</taxon>
        <taxon>Tylenchina</taxon>
        <taxon>Panagrolaimomorpha</taxon>
        <taxon>Strongyloidoidea</taxon>
        <taxon>Steinernematidae</taxon>
        <taxon>Steinernema</taxon>
    </lineage>
</organism>
<keyword evidence="7" id="KW-0472">Membrane</keyword>
<comment type="caution">
    <text evidence="8">The sequence shown here is derived from an EMBL/GenBank/DDBJ whole genome shotgun (WGS) entry which is preliminary data.</text>
</comment>
<name>A0A4U5NFI4_STECR</name>
<gene>
    <name evidence="8" type="ORF">L596_015187</name>
</gene>
<evidence type="ECO:0000256" key="6">
    <source>
        <dbReference type="ARBA" id="ARBA00023128"/>
    </source>
</evidence>
<keyword evidence="4" id="KW-1000">Mitochondrion outer membrane</keyword>
<dbReference type="PANTHER" id="PTHR21508:SF5">
    <property type="entry name" value="MITOGUARDIN"/>
    <property type="match status" value="1"/>
</dbReference>